<dbReference type="Gene3D" id="2.60.40.420">
    <property type="entry name" value="Cupredoxins - blue copper proteins"/>
    <property type="match status" value="1"/>
</dbReference>
<feature type="domain" description="EfeO-type cupredoxin-like" evidence="2">
    <location>
        <begin position="14"/>
        <end position="118"/>
    </location>
</feature>
<comment type="caution">
    <text evidence="3">The sequence shown here is derived from an EMBL/GenBank/DDBJ whole genome shotgun (WGS) entry which is preliminary data.</text>
</comment>
<gene>
    <name evidence="3" type="ORF">MOTC310_31585</name>
</gene>
<dbReference type="SUPFAM" id="SSF49503">
    <property type="entry name" value="Cupredoxins"/>
    <property type="match status" value="1"/>
</dbReference>
<protein>
    <recommendedName>
        <fullName evidence="2">EfeO-type cupredoxin-like domain-containing protein</fullName>
    </recommendedName>
</protein>
<dbReference type="Proteomes" id="UP001355206">
    <property type="component" value="Unassembled WGS sequence"/>
</dbReference>
<reference evidence="3 4" key="1">
    <citation type="journal article" date="2012" name="Genet. Mol. Biol.">
        <title>Analysis of 16S rRNA and mxaF genes revealing insights into Methylobacterium niche-specific plant association.</title>
        <authorList>
            <person name="Dourado M.N."/>
            <person name="Andreote F.D."/>
            <person name="Dini-Andreote F."/>
            <person name="Conti R."/>
            <person name="Araujo J.M."/>
            <person name="Araujo W.L."/>
        </authorList>
    </citation>
    <scope>NUCLEOTIDE SEQUENCE [LARGE SCALE GENOMIC DNA]</scope>
    <source>
        <strain evidence="3 4">TC3-10</strain>
    </source>
</reference>
<evidence type="ECO:0000256" key="1">
    <source>
        <dbReference type="SAM" id="SignalP"/>
    </source>
</evidence>
<feature type="signal peptide" evidence="1">
    <location>
        <begin position="1"/>
        <end position="31"/>
    </location>
</feature>
<dbReference type="InterPro" id="IPR008972">
    <property type="entry name" value="Cupredoxin"/>
</dbReference>
<accession>A0ABU7TYH9</accession>
<sequence>MSCLPRSIVRVALLLVAAASASMPASVPARADDMPVIKVEMRDGAIIPTVIEVPANTRFKLEISNTGQTPVEFESTELRREKALAAGSTSAIVFRTLDAGTYQVFDDFHPEAKATLVAK</sequence>
<dbReference type="RefSeq" id="WP_331304631.1">
    <property type="nucleotide sequence ID" value="NZ_MLCA01000017.1"/>
</dbReference>
<keyword evidence="1" id="KW-0732">Signal</keyword>
<proteinExistence type="predicted"/>
<evidence type="ECO:0000313" key="4">
    <source>
        <dbReference type="Proteomes" id="UP001355206"/>
    </source>
</evidence>
<name>A0ABU7TYH9_9HYPH</name>
<keyword evidence="4" id="KW-1185">Reference proteome</keyword>
<evidence type="ECO:0000259" key="2">
    <source>
        <dbReference type="Pfam" id="PF13473"/>
    </source>
</evidence>
<dbReference type="Pfam" id="PF13473">
    <property type="entry name" value="Cupredoxin_1"/>
    <property type="match status" value="1"/>
</dbReference>
<dbReference type="EMBL" id="MLCA01000017">
    <property type="protein sequence ID" value="MEE7494713.1"/>
    <property type="molecule type" value="Genomic_DNA"/>
</dbReference>
<feature type="chain" id="PRO_5045098028" description="EfeO-type cupredoxin-like domain-containing protein" evidence="1">
    <location>
        <begin position="32"/>
        <end position="119"/>
    </location>
</feature>
<dbReference type="InterPro" id="IPR028096">
    <property type="entry name" value="EfeO_Cupredoxin"/>
</dbReference>
<organism evidence="3 4">
    <name type="scientific">Methylobacterium oryzae</name>
    <dbReference type="NCBI Taxonomy" id="334852"/>
    <lineage>
        <taxon>Bacteria</taxon>
        <taxon>Pseudomonadati</taxon>
        <taxon>Pseudomonadota</taxon>
        <taxon>Alphaproteobacteria</taxon>
        <taxon>Hyphomicrobiales</taxon>
        <taxon>Methylobacteriaceae</taxon>
        <taxon>Methylobacterium</taxon>
    </lineage>
</organism>
<evidence type="ECO:0000313" key="3">
    <source>
        <dbReference type="EMBL" id="MEE7494713.1"/>
    </source>
</evidence>